<feature type="domain" description="2Fe-2S ferredoxin-type" evidence="7">
    <location>
        <begin position="2"/>
        <end position="106"/>
    </location>
</feature>
<dbReference type="InterPro" id="IPR036010">
    <property type="entry name" value="2Fe-2S_ferredoxin-like_sf"/>
</dbReference>
<evidence type="ECO:0000256" key="4">
    <source>
        <dbReference type="ARBA" id="ARBA00023004"/>
    </source>
</evidence>
<dbReference type="Gene3D" id="3.10.20.30">
    <property type="match status" value="1"/>
</dbReference>
<gene>
    <name evidence="8" type="ORF">J2W40_003754</name>
</gene>
<evidence type="ECO:0000313" key="8">
    <source>
        <dbReference type="EMBL" id="MDR7156908.1"/>
    </source>
</evidence>
<sequence>MVQVTFVDVNGVERQVDGGSGDQSLMELAKANGIDGIAADCGGACSCATCLVHIDPDWVERTGQPDDIEFAMLDMVADVATASSRLACQIRLTDALDGLRVVVAQQ</sequence>
<keyword evidence="5" id="KW-0411">Iron-sulfur</keyword>
<name>A0ABU1X5P6_SPHXE</name>
<dbReference type="PROSITE" id="PS51085">
    <property type="entry name" value="2FE2S_FER_2"/>
    <property type="match status" value="1"/>
</dbReference>
<keyword evidence="9" id="KW-1185">Reference proteome</keyword>
<evidence type="ECO:0000259" key="7">
    <source>
        <dbReference type="PROSITE" id="PS51085"/>
    </source>
</evidence>
<dbReference type="InterPro" id="IPR001041">
    <property type="entry name" value="2Fe-2S_ferredoxin-type"/>
</dbReference>
<dbReference type="PRINTS" id="PR00355">
    <property type="entry name" value="ADRENODOXIN"/>
</dbReference>
<dbReference type="RefSeq" id="WP_310227444.1">
    <property type="nucleotide sequence ID" value="NZ_JAVDWV010000023.1"/>
</dbReference>
<accession>A0ABU1X5P6</accession>
<dbReference type="SUPFAM" id="SSF54292">
    <property type="entry name" value="2Fe-2S ferredoxin-like"/>
    <property type="match status" value="1"/>
</dbReference>
<dbReference type="InterPro" id="IPR012675">
    <property type="entry name" value="Beta-grasp_dom_sf"/>
</dbReference>
<evidence type="ECO:0000256" key="3">
    <source>
        <dbReference type="ARBA" id="ARBA00022723"/>
    </source>
</evidence>
<keyword evidence="4" id="KW-0408">Iron</keyword>
<reference evidence="8 9" key="1">
    <citation type="submission" date="2023-07" db="EMBL/GenBank/DDBJ databases">
        <title>Sorghum-associated microbial communities from plants grown in Nebraska, USA.</title>
        <authorList>
            <person name="Schachtman D."/>
        </authorList>
    </citation>
    <scope>NUCLEOTIDE SEQUENCE [LARGE SCALE GENOMIC DNA]</scope>
    <source>
        <strain evidence="8 9">4256</strain>
    </source>
</reference>
<dbReference type="CDD" id="cd00207">
    <property type="entry name" value="fer2"/>
    <property type="match status" value="1"/>
</dbReference>
<evidence type="ECO:0000256" key="1">
    <source>
        <dbReference type="ARBA" id="ARBA00010914"/>
    </source>
</evidence>
<dbReference type="Pfam" id="PF00111">
    <property type="entry name" value="Fer2"/>
    <property type="match status" value="1"/>
</dbReference>
<protein>
    <submittedName>
        <fullName evidence="8">2Fe-2S ferredoxin</fullName>
    </submittedName>
</protein>
<organism evidence="8 9">
    <name type="scientific">Sphingobium xenophagum</name>
    <dbReference type="NCBI Taxonomy" id="121428"/>
    <lineage>
        <taxon>Bacteria</taxon>
        <taxon>Pseudomonadati</taxon>
        <taxon>Pseudomonadota</taxon>
        <taxon>Alphaproteobacteria</taxon>
        <taxon>Sphingomonadales</taxon>
        <taxon>Sphingomonadaceae</taxon>
        <taxon>Sphingobium</taxon>
    </lineage>
</organism>
<dbReference type="Proteomes" id="UP001267638">
    <property type="component" value="Unassembled WGS sequence"/>
</dbReference>
<comment type="caution">
    <text evidence="8">The sequence shown here is derived from an EMBL/GenBank/DDBJ whole genome shotgun (WGS) entry which is preliminary data.</text>
</comment>
<comment type="cofactor">
    <cofactor evidence="6">
        <name>[2Fe-2S] cluster</name>
        <dbReference type="ChEBI" id="CHEBI:190135"/>
    </cofactor>
</comment>
<keyword evidence="3" id="KW-0479">Metal-binding</keyword>
<evidence type="ECO:0000256" key="5">
    <source>
        <dbReference type="ARBA" id="ARBA00023014"/>
    </source>
</evidence>
<evidence type="ECO:0000256" key="6">
    <source>
        <dbReference type="ARBA" id="ARBA00034078"/>
    </source>
</evidence>
<evidence type="ECO:0000256" key="2">
    <source>
        <dbReference type="ARBA" id="ARBA00022714"/>
    </source>
</evidence>
<dbReference type="EMBL" id="JAVDWV010000023">
    <property type="protein sequence ID" value="MDR7156908.1"/>
    <property type="molecule type" value="Genomic_DNA"/>
</dbReference>
<dbReference type="InterPro" id="IPR001055">
    <property type="entry name" value="Adrenodoxin-like"/>
</dbReference>
<evidence type="ECO:0000313" key="9">
    <source>
        <dbReference type="Proteomes" id="UP001267638"/>
    </source>
</evidence>
<proteinExistence type="inferred from homology"/>
<keyword evidence="2" id="KW-0001">2Fe-2S</keyword>
<dbReference type="PANTHER" id="PTHR23426">
    <property type="entry name" value="FERREDOXIN/ADRENODOXIN"/>
    <property type="match status" value="1"/>
</dbReference>
<comment type="similarity">
    <text evidence="1">Belongs to the adrenodoxin/putidaredoxin family.</text>
</comment>
<dbReference type="PANTHER" id="PTHR23426:SF65">
    <property type="entry name" value="FERREDOXIN-2, MITOCHONDRIAL"/>
    <property type="match status" value="1"/>
</dbReference>